<evidence type="ECO:0000313" key="3">
    <source>
        <dbReference type="Proteomes" id="UP000030752"/>
    </source>
</evidence>
<dbReference type="VEuPathDB" id="FungiDB:HMPREF1541_10977"/>
<feature type="compositionally biased region" description="Acidic residues" evidence="1">
    <location>
        <begin position="245"/>
        <end position="254"/>
    </location>
</feature>
<feature type="compositionally biased region" description="Basic residues" evidence="1">
    <location>
        <begin position="284"/>
        <end position="297"/>
    </location>
</feature>
<name>W2S583_CYPE1</name>
<feature type="region of interest" description="Disordered" evidence="1">
    <location>
        <begin position="162"/>
        <end position="409"/>
    </location>
</feature>
<organism evidence="2 3">
    <name type="scientific">Cyphellophora europaea (strain CBS 101466)</name>
    <name type="common">Phialophora europaea</name>
    <dbReference type="NCBI Taxonomy" id="1220924"/>
    <lineage>
        <taxon>Eukaryota</taxon>
        <taxon>Fungi</taxon>
        <taxon>Dikarya</taxon>
        <taxon>Ascomycota</taxon>
        <taxon>Pezizomycotina</taxon>
        <taxon>Eurotiomycetes</taxon>
        <taxon>Chaetothyriomycetidae</taxon>
        <taxon>Chaetothyriales</taxon>
        <taxon>Cyphellophoraceae</taxon>
        <taxon>Cyphellophora</taxon>
    </lineage>
</organism>
<proteinExistence type="predicted"/>
<sequence>MATRGSISRSTEAVRQLFQVEEVTEDMLLKLQEDQNFEWDEDEGFLVLIPTTGGATYEGYERATEQQIRQALKATEEEQEANDLGYRYWLAQTLHYGFRPRFSLKRMQNKFRKILKTEKSLEPPIHLLRLSLRLSDAARNERSSNPAFCIQDIPETLDQLKQEDQDADGEKPDNDAVADEDGEEGHGDENEDSNAEGGDSDKDEDRDSNISADQATELQDVPLSSIESTGRDVSDISETESRDSSEDELDSSSSEDERTYSVYQDGEEDADSDDSESGMQAIRRSIRLSHKSAKKKQLNREQSPSGASGDRRGKRTAAEATVPRSPTTRLSQWRRPRVQVRVPARFDDRDSYPPAASFPSAQTIFDPPRSTSYPSHAIRESDGIVSAQQPSNMGAGVSTESRVGAADPEEREVVLASRSKRSPQISSKFHVAVFYLLENVAQLSFL</sequence>
<dbReference type="Proteomes" id="UP000030752">
    <property type="component" value="Unassembled WGS sequence"/>
</dbReference>
<evidence type="ECO:0000256" key="1">
    <source>
        <dbReference type="SAM" id="MobiDB-lite"/>
    </source>
</evidence>
<dbReference type="EMBL" id="KB822717">
    <property type="protein sequence ID" value="ETN43846.1"/>
    <property type="molecule type" value="Genomic_DNA"/>
</dbReference>
<feature type="compositionally biased region" description="Polar residues" evidence="1">
    <location>
        <begin position="359"/>
        <end position="374"/>
    </location>
</feature>
<dbReference type="AlphaFoldDB" id="W2S583"/>
<protein>
    <submittedName>
        <fullName evidence="2">Uncharacterized protein</fullName>
    </submittedName>
</protein>
<feature type="compositionally biased region" description="Basic and acidic residues" evidence="1">
    <location>
        <begin position="162"/>
        <end position="174"/>
    </location>
</feature>
<evidence type="ECO:0000313" key="2">
    <source>
        <dbReference type="EMBL" id="ETN43846.1"/>
    </source>
</evidence>
<feature type="compositionally biased region" description="Acidic residues" evidence="1">
    <location>
        <begin position="265"/>
        <end position="276"/>
    </location>
</feature>
<dbReference type="GeneID" id="19978316"/>
<keyword evidence="3" id="KW-1185">Reference proteome</keyword>
<feature type="compositionally biased region" description="Basic and acidic residues" evidence="1">
    <location>
        <begin position="229"/>
        <end position="244"/>
    </location>
</feature>
<dbReference type="RefSeq" id="XP_008713868.1">
    <property type="nucleotide sequence ID" value="XM_008715646.1"/>
</dbReference>
<accession>W2S583</accession>
<gene>
    <name evidence="2" type="ORF">HMPREF1541_10977</name>
</gene>
<dbReference type="InParanoid" id="W2S583"/>
<feature type="compositionally biased region" description="Basic and acidic residues" evidence="1">
    <location>
        <begin position="199"/>
        <end position="208"/>
    </location>
</feature>
<reference evidence="2 3" key="1">
    <citation type="submission" date="2013-03" db="EMBL/GenBank/DDBJ databases">
        <title>The Genome Sequence of Phialophora europaea CBS 101466.</title>
        <authorList>
            <consortium name="The Broad Institute Genomics Platform"/>
            <person name="Cuomo C."/>
            <person name="de Hoog S."/>
            <person name="Gorbushina A."/>
            <person name="Walker B."/>
            <person name="Young S.K."/>
            <person name="Zeng Q."/>
            <person name="Gargeya S."/>
            <person name="Fitzgerald M."/>
            <person name="Haas B."/>
            <person name="Abouelleil A."/>
            <person name="Allen A.W."/>
            <person name="Alvarado L."/>
            <person name="Arachchi H.M."/>
            <person name="Berlin A.M."/>
            <person name="Chapman S.B."/>
            <person name="Gainer-Dewar J."/>
            <person name="Goldberg J."/>
            <person name="Griggs A."/>
            <person name="Gujja S."/>
            <person name="Hansen M."/>
            <person name="Howarth C."/>
            <person name="Imamovic A."/>
            <person name="Ireland A."/>
            <person name="Larimer J."/>
            <person name="McCowan C."/>
            <person name="Murphy C."/>
            <person name="Pearson M."/>
            <person name="Poon T.W."/>
            <person name="Priest M."/>
            <person name="Roberts A."/>
            <person name="Saif S."/>
            <person name="Shea T."/>
            <person name="Sisk P."/>
            <person name="Sykes S."/>
            <person name="Wortman J."/>
            <person name="Nusbaum C."/>
            <person name="Birren B."/>
        </authorList>
    </citation>
    <scope>NUCLEOTIDE SEQUENCE [LARGE SCALE GENOMIC DNA]</scope>
    <source>
        <strain evidence="2 3">CBS 101466</strain>
    </source>
</reference>
<dbReference type="HOGENOM" id="CLU_613966_0_0_1"/>